<proteinExistence type="predicted"/>
<accession>A0A2H3D0D5</accession>
<dbReference type="Proteomes" id="UP000217790">
    <property type="component" value="Unassembled WGS sequence"/>
</dbReference>
<keyword evidence="2" id="KW-1185">Reference proteome</keyword>
<name>A0A2H3D0D5_ARMGA</name>
<reference evidence="2" key="1">
    <citation type="journal article" date="2017" name="Nat. Ecol. Evol.">
        <title>Genome expansion and lineage-specific genetic innovations in the forest pathogenic fungi Armillaria.</title>
        <authorList>
            <person name="Sipos G."/>
            <person name="Prasanna A.N."/>
            <person name="Walter M.C."/>
            <person name="O'Connor E."/>
            <person name="Balint B."/>
            <person name="Krizsan K."/>
            <person name="Kiss B."/>
            <person name="Hess J."/>
            <person name="Varga T."/>
            <person name="Slot J."/>
            <person name="Riley R."/>
            <person name="Boka B."/>
            <person name="Rigling D."/>
            <person name="Barry K."/>
            <person name="Lee J."/>
            <person name="Mihaltcheva S."/>
            <person name="LaButti K."/>
            <person name="Lipzen A."/>
            <person name="Waldron R."/>
            <person name="Moloney N.M."/>
            <person name="Sperisen C."/>
            <person name="Kredics L."/>
            <person name="Vagvoelgyi C."/>
            <person name="Patrignani A."/>
            <person name="Fitzpatrick D."/>
            <person name="Nagy I."/>
            <person name="Doyle S."/>
            <person name="Anderson J.B."/>
            <person name="Grigoriev I.V."/>
            <person name="Gueldener U."/>
            <person name="Muensterkoetter M."/>
            <person name="Nagy L.G."/>
        </authorList>
    </citation>
    <scope>NUCLEOTIDE SEQUENCE [LARGE SCALE GENOMIC DNA]</scope>
    <source>
        <strain evidence="2">Ar21-2</strain>
    </source>
</reference>
<dbReference type="InParanoid" id="A0A2H3D0D5"/>
<dbReference type="EMBL" id="KZ293737">
    <property type="protein sequence ID" value="PBK80986.1"/>
    <property type="molecule type" value="Genomic_DNA"/>
</dbReference>
<dbReference type="AlphaFoldDB" id="A0A2H3D0D5"/>
<organism evidence="1 2">
    <name type="scientific">Armillaria gallica</name>
    <name type="common">Bulbous honey fungus</name>
    <name type="synonym">Armillaria bulbosa</name>
    <dbReference type="NCBI Taxonomy" id="47427"/>
    <lineage>
        <taxon>Eukaryota</taxon>
        <taxon>Fungi</taxon>
        <taxon>Dikarya</taxon>
        <taxon>Basidiomycota</taxon>
        <taxon>Agaricomycotina</taxon>
        <taxon>Agaricomycetes</taxon>
        <taxon>Agaricomycetidae</taxon>
        <taxon>Agaricales</taxon>
        <taxon>Marasmiineae</taxon>
        <taxon>Physalacriaceae</taxon>
        <taxon>Armillaria</taxon>
    </lineage>
</organism>
<evidence type="ECO:0000313" key="2">
    <source>
        <dbReference type="Proteomes" id="UP000217790"/>
    </source>
</evidence>
<protein>
    <submittedName>
        <fullName evidence="1">Uncharacterized protein</fullName>
    </submittedName>
</protein>
<sequence>MGTSGKPLRINTLYSYHAGPFLARLFTRRLLAVQQSRPTAFHQTRPNLNVKQDPKIRKTFWQASEPILKRRISRRRSANNPSISRRQALLRDSMFLSGEQHIAMARLSEGSDCAISITATSLLRRPASSYDERNDFSFNVRTSTTDADSSREDLNFSPSYRYPASRTIRAKYRGK</sequence>
<gene>
    <name evidence="1" type="ORF">ARMGADRAFT_1039675</name>
</gene>
<evidence type="ECO:0000313" key="1">
    <source>
        <dbReference type="EMBL" id="PBK80986.1"/>
    </source>
</evidence>